<evidence type="ECO:0000313" key="4">
    <source>
        <dbReference type="Proteomes" id="UP000001623"/>
    </source>
</evidence>
<feature type="region of interest" description="Disordered" evidence="1">
    <location>
        <begin position="1"/>
        <end position="30"/>
    </location>
</feature>
<dbReference type="GO" id="GO:0006270">
    <property type="term" value="P:DNA replication initiation"/>
    <property type="evidence" value="ECO:0007669"/>
    <property type="project" value="TreeGrafter"/>
</dbReference>
<proteinExistence type="predicted"/>
<evidence type="ECO:0000259" key="2">
    <source>
        <dbReference type="Pfam" id="PF22688"/>
    </source>
</evidence>
<dbReference type="Gene3D" id="1.10.8.60">
    <property type="match status" value="1"/>
</dbReference>
<feature type="domain" description="Hda lid" evidence="2">
    <location>
        <begin position="183"/>
        <end position="226"/>
    </location>
</feature>
<dbReference type="GO" id="GO:0003688">
    <property type="term" value="F:DNA replication origin binding"/>
    <property type="evidence" value="ECO:0007669"/>
    <property type="project" value="TreeGrafter"/>
</dbReference>
<gene>
    <name evidence="3" type="ordered locus">Mesop_5165</name>
</gene>
<dbReference type="InterPro" id="IPR027417">
    <property type="entry name" value="P-loop_NTPase"/>
</dbReference>
<dbReference type="Pfam" id="PF22688">
    <property type="entry name" value="Hda_lid"/>
    <property type="match status" value="1"/>
</dbReference>
<dbReference type="PANTHER" id="PTHR30050">
    <property type="entry name" value="CHROMOSOMAL REPLICATION INITIATOR PROTEIN DNAA"/>
    <property type="match status" value="1"/>
</dbReference>
<dbReference type="KEGG" id="mop:Mesop_5165"/>
<dbReference type="PANTHER" id="PTHR30050:SF5">
    <property type="entry name" value="DNAA REGULATORY INACTIVATOR HDA"/>
    <property type="match status" value="1"/>
</dbReference>
<organism evidence="3 4">
    <name type="scientific">Mesorhizobium opportunistum (strain LMG 24607 / HAMBI 3007 / WSM2075)</name>
    <dbReference type="NCBI Taxonomy" id="536019"/>
    <lineage>
        <taxon>Bacteria</taxon>
        <taxon>Pseudomonadati</taxon>
        <taxon>Pseudomonadota</taxon>
        <taxon>Alphaproteobacteria</taxon>
        <taxon>Hyphomicrobiales</taxon>
        <taxon>Phyllobacteriaceae</taxon>
        <taxon>Mesorhizobium</taxon>
    </lineage>
</organism>
<reference evidence="3 4" key="1">
    <citation type="submission" date="2010-10" db="EMBL/GenBank/DDBJ databases">
        <title>Complete sequence of Mesorhizobium opportunistum WSM2075.</title>
        <authorList>
            <consortium name="US DOE Joint Genome Institute"/>
            <person name="Lucas S."/>
            <person name="Copeland A."/>
            <person name="Lapidus A."/>
            <person name="Cheng J.-F."/>
            <person name="Bruce D."/>
            <person name="Goodwin L."/>
            <person name="Pitluck S."/>
            <person name="Chertkov O."/>
            <person name="Misra M."/>
            <person name="Detter J.C."/>
            <person name="Han C."/>
            <person name="Tapia R."/>
            <person name="Land M."/>
            <person name="Hauser L."/>
            <person name="Kyrpides N."/>
            <person name="Ovchinnikova G."/>
            <person name="Mavrommatis K.M."/>
            <person name="Tiwari R.P."/>
            <person name="Howieson J.G."/>
            <person name="O'Hara G.W."/>
            <person name="Nandasena K.G."/>
            <person name="Woyke T."/>
        </authorList>
    </citation>
    <scope>NUCLEOTIDE SEQUENCE [LARGE SCALE GENOMIC DNA]</scope>
    <source>
        <strain evidence="4">LMG 24607 / HAMBI 3007 / WSM2075</strain>
    </source>
</reference>
<name>F7Y4V4_MESOW</name>
<dbReference type="Proteomes" id="UP000001623">
    <property type="component" value="Chromosome"/>
</dbReference>
<evidence type="ECO:0000256" key="1">
    <source>
        <dbReference type="SAM" id="MobiDB-lite"/>
    </source>
</evidence>
<protein>
    <recommendedName>
        <fullName evidence="2">Hda lid domain-containing protein</fullName>
    </recommendedName>
</protein>
<evidence type="ECO:0000313" key="3">
    <source>
        <dbReference type="EMBL" id="AEH89582.1"/>
    </source>
</evidence>
<dbReference type="HOGENOM" id="CLU_072265_0_0_5"/>
<dbReference type="STRING" id="536019.Mesop_5165"/>
<dbReference type="EMBL" id="CP002279">
    <property type="protein sequence ID" value="AEH89582.1"/>
    <property type="molecule type" value="Genomic_DNA"/>
</dbReference>
<dbReference type="InterPro" id="IPR055199">
    <property type="entry name" value="Hda_lid"/>
</dbReference>
<dbReference type="Gene3D" id="3.40.50.300">
    <property type="entry name" value="P-loop containing nucleotide triphosphate hydrolases"/>
    <property type="match status" value="1"/>
</dbReference>
<dbReference type="AlphaFoldDB" id="F7Y4V4"/>
<feature type="compositionally biased region" description="Low complexity" evidence="1">
    <location>
        <begin position="1"/>
        <end position="15"/>
    </location>
</feature>
<accession>F7Y4V4</accession>
<dbReference type="GO" id="GO:0005886">
    <property type="term" value="C:plasma membrane"/>
    <property type="evidence" value="ECO:0007669"/>
    <property type="project" value="TreeGrafter"/>
</dbReference>
<dbReference type="SUPFAM" id="SSF52540">
    <property type="entry name" value="P-loop containing nucleoside triphosphate hydrolases"/>
    <property type="match status" value="1"/>
</dbReference>
<dbReference type="eggNOG" id="COG0593">
    <property type="taxonomic scope" value="Bacteria"/>
</dbReference>
<dbReference type="NCBIfam" id="NF006571">
    <property type="entry name" value="PRK09087.1"/>
    <property type="match status" value="1"/>
</dbReference>
<sequence>MAAAAARSRVADVTAQRTDPPRQLPLDLGHGTGYSRDELVVSGTNSQAAALVDRWPDWPSPVVVLAGPAGSGKTHLAAIWRAHANAVAVDAGRIGDSIANLGARPALIDDVDAGAVDEQGLFHLINAVRGAGSTLLLTARRFPAAWGVSLPDLASRLKAAATVEIHEPDDLLLAGVITKLFADRQVEVEPHVVQYLVRRIERSLATAMRVVERLDRIALERKMPITRALAAETVSVMDEGQGEFEI</sequence>